<name>A0A9P6W9X6_MAUEX</name>
<evidence type="ECO:0000256" key="1">
    <source>
        <dbReference type="ARBA" id="ARBA00004127"/>
    </source>
</evidence>
<comment type="caution">
    <text evidence="6">The sequence shown here is derived from an EMBL/GenBank/DDBJ whole genome shotgun (WGS) entry which is preliminary data.</text>
</comment>
<evidence type="ECO:0000256" key="5">
    <source>
        <dbReference type="SAM" id="Phobius"/>
    </source>
</evidence>
<feature type="transmembrane region" description="Helical" evidence="5">
    <location>
        <begin position="89"/>
        <end position="108"/>
    </location>
</feature>
<evidence type="ECO:0000256" key="2">
    <source>
        <dbReference type="ARBA" id="ARBA00022692"/>
    </source>
</evidence>
<protein>
    <submittedName>
        <fullName evidence="6">Uncharacterized protein</fullName>
    </submittedName>
</protein>
<feature type="transmembrane region" description="Helical" evidence="5">
    <location>
        <begin position="12"/>
        <end position="35"/>
    </location>
</feature>
<gene>
    <name evidence="6" type="ORF">C6P45_004687</name>
</gene>
<dbReference type="PANTHER" id="PTHR10989">
    <property type="entry name" value="ANDROGEN-INDUCED PROTEIN 1-RELATED"/>
    <property type="match status" value="1"/>
</dbReference>
<evidence type="ECO:0000256" key="4">
    <source>
        <dbReference type="ARBA" id="ARBA00023136"/>
    </source>
</evidence>
<keyword evidence="3 5" id="KW-1133">Transmembrane helix</keyword>
<keyword evidence="7" id="KW-1185">Reference proteome</keyword>
<evidence type="ECO:0000313" key="7">
    <source>
        <dbReference type="Proteomes" id="UP000750334"/>
    </source>
</evidence>
<dbReference type="Pfam" id="PF04750">
    <property type="entry name" value="Far-17a_AIG1"/>
    <property type="match status" value="1"/>
</dbReference>
<feature type="transmembrane region" description="Helical" evidence="5">
    <location>
        <begin position="201"/>
        <end position="220"/>
    </location>
</feature>
<dbReference type="InterPro" id="IPR006838">
    <property type="entry name" value="ADTRP_AIG1"/>
</dbReference>
<reference evidence="6 7" key="1">
    <citation type="submission" date="2020-11" db="EMBL/GenBank/DDBJ databases">
        <title>Kefir isolates.</title>
        <authorList>
            <person name="Marcisauskas S."/>
            <person name="Kim Y."/>
            <person name="Blasche S."/>
        </authorList>
    </citation>
    <scope>NUCLEOTIDE SEQUENCE [LARGE SCALE GENOMIC DNA]</scope>
    <source>
        <strain evidence="6 7">OG2</strain>
    </source>
</reference>
<evidence type="ECO:0000313" key="6">
    <source>
        <dbReference type="EMBL" id="KAG0668401.1"/>
    </source>
</evidence>
<dbReference type="GO" id="GO:0016020">
    <property type="term" value="C:membrane"/>
    <property type="evidence" value="ECO:0007669"/>
    <property type="project" value="InterPro"/>
</dbReference>
<feature type="transmembrane region" description="Helical" evidence="5">
    <location>
        <begin position="47"/>
        <end position="69"/>
    </location>
</feature>
<sequence length="240" mass="27008">MSQQSVKPTDRSLFINFISLCSGCWGLSQATKLILPPTLSSAGHKQFLTNISVVATLISNVWNIMNFFIQRSSLNVNVLNGFNYISRHLVLPIGLVLETVVPLVYWPLRLFAMKLIMQGVEDGKSPVPVPVDLAIHFFPCIFLLSDHYLSGSGSKFKISNLKAWLIVTGLGLAYYKYLALLIDTSKGQKYPYPFLDVEEPYKSIIFVGVTTVAWSFYTLYQRFPPCITSKDIARDVKKQN</sequence>
<dbReference type="OrthoDB" id="1898221at2759"/>
<keyword evidence="2 5" id="KW-0812">Transmembrane</keyword>
<evidence type="ECO:0000256" key="3">
    <source>
        <dbReference type="ARBA" id="ARBA00022989"/>
    </source>
</evidence>
<keyword evidence="4 5" id="KW-0472">Membrane</keyword>
<proteinExistence type="predicted"/>
<accession>A0A9P6W9X6</accession>
<dbReference type="AlphaFoldDB" id="A0A9P6W9X6"/>
<dbReference type="EMBL" id="PUHR01000068">
    <property type="protein sequence ID" value="KAG0668401.1"/>
    <property type="molecule type" value="Genomic_DNA"/>
</dbReference>
<comment type="subcellular location">
    <subcellularLocation>
        <location evidence="1">Endomembrane system</location>
        <topology evidence="1">Multi-pass membrane protein</topology>
    </subcellularLocation>
</comment>
<dbReference type="Proteomes" id="UP000750334">
    <property type="component" value="Unassembled WGS sequence"/>
</dbReference>
<dbReference type="PANTHER" id="PTHR10989:SF16">
    <property type="entry name" value="AT02829P-RELATED"/>
    <property type="match status" value="1"/>
</dbReference>
<feature type="transmembrane region" description="Helical" evidence="5">
    <location>
        <begin position="161"/>
        <end position="181"/>
    </location>
</feature>
<dbReference type="GO" id="GO:0012505">
    <property type="term" value="C:endomembrane system"/>
    <property type="evidence" value="ECO:0007669"/>
    <property type="project" value="UniProtKB-SubCell"/>
</dbReference>
<organism evidence="6 7">
    <name type="scientific">Maudiozyma exigua</name>
    <name type="common">Yeast</name>
    <name type="synonym">Kazachstania exigua</name>
    <dbReference type="NCBI Taxonomy" id="34358"/>
    <lineage>
        <taxon>Eukaryota</taxon>
        <taxon>Fungi</taxon>
        <taxon>Dikarya</taxon>
        <taxon>Ascomycota</taxon>
        <taxon>Saccharomycotina</taxon>
        <taxon>Saccharomycetes</taxon>
        <taxon>Saccharomycetales</taxon>
        <taxon>Saccharomycetaceae</taxon>
        <taxon>Maudiozyma</taxon>
    </lineage>
</organism>
<feature type="transmembrane region" description="Helical" evidence="5">
    <location>
        <begin position="128"/>
        <end position="149"/>
    </location>
</feature>